<proteinExistence type="predicted"/>
<evidence type="ECO:0000313" key="1">
    <source>
        <dbReference type="EMBL" id="MBX8631498.1"/>
    </source>
</evidence>
<evidence type="ECO:0000313" key="2">
    <source>
        <dbReference type="Proteomes" id="UP000716004"/>
    </source>
</evidence>
<sequence>MFAIKIHRMPRETILAVCDSEILGMKFMDGEKRIEVYRSFYGDREIGEDELGQYMSEATIVNIVGHRSVAKAIELGYVDPERVLVIGKTVHAQFAILLK</sequence>
<protein>
    <submittedName>
        <fullName evidence="1">DUF424 family protein</fullName>
    </submittedName>
</protein>
<dbReference type="Pfam" id="PF04242">
    <property type="entry name" value="DUF424"/>
    <property type="match status" value="1"/>
</dbReference>
<accession>A0A8J8CAI6</accession>
<dbReference type="EMBL" id="JAGVSJ010000005">
    <property type="protein sequence ID" value="MBX8631498.1"/>
    <property type="molecule type" value="Genomic_DNA"/>
</dbReference>
<name>A0A8J8CAI6_9ARCH</name>
<gene>
    <name evidence="1" type="ORF">J9259_03120</name>
</gene>
<dbReference type="Gene3D" id="3.30.1860.10">
    <property type="entry name" value="uncharacterized conserved protein from methanopyrus kandleri domain like"/>
    <property type="match status" value="1"/>
</dbReference>
<reference evidence="1" key="1">
    <citation type="submission" date="2021-04" db="EMBL/GenBank/DDBJ databases">
        <title>Genomic insights into ecological role and evolution of a novel Thermoplasmata order Candidatus Sysuiplasmatales.</title>
        <authorList>
            <person name="Yuan Y."/>
        </authorList>
    </citation>
    <scope>NUCLEOTIDE SEQUENCE</scope>
    <source>
        <strain evidence="1">YP2-bin.285</strain>
    </source>
</reference>
<dbReference type="InterPro" id="IPR007355">
    <property type="entry name" value="DUF424"/>
</dbReference>
<dbReference type="Proteomes" id="UP000716004">
    <property type="component" value="Unassembled WGS sequence"/>
</dbReference>
<organism evidence="1 2">
    <name type="scientific">Candidatus Sysuiplasma superficiale</name>
    <dbReference type="NCBI Taxonomy" id="2823368"/>
    <lineage>
        <taxon>Archaea</taxon>
        <taxon>Methanobacteriati</taxon>
        <taxon>Thermoplasmatota</taxon>
        <taxon>Thermoplasmata</taxon>
        <taxon>Candidatus Sysuiplasmatales</taxon>
        <taxon>Candidatus Sysuiplasmataceae</taxon>
        <taxon>Candidatus Sysuiplasma</taxon>
    </lineage>
</organism>
<comment type="caution">
    <text evidence="1">The sequence shown here is derived from an EMBL/GenBank/DDBJ whole genome shotgun (WGS) entry which is preliminary data.</text>
</comment>
<dbReference type="AlphaFoldDB" id="A0A8J8CAI6"/>